<organism evidence="3 4">
    <name type="scientific">Effusibacillus consociatus</name>
    <dbReference type="NCBI Taxonomy" id="1117041"/>
    <lineage>
        <taxon>Bacteria</taxon>
        <taxon>Bacillati</taxon>
        <taxon>Bacillota</taxon>
        <taxon>Bacilli</taxon>
        <taxon>Bacillales</taxon>
        <taxon>Alicyclobacillaceae</taxon>
        <taxon>Effusibacillus</taxon>
    </lineage>
</organism>
<keyword evidence="1" id="KW-0808">Transferase</keyword>
<gene>
    <name evidence="3" type="ORF">ACFO8Q_21350</name>
</gene>
<accession>A0ABV9QB65</accession>
<dbReference type="Proteomes" id="UP001596002">
    <property type="component" value="Unassembled WGS sequence"/>
</dbReference>
<comment type="caution">
    <text evidence="3">The sequence shown here is derived from an EMBL/GenBank/DDBJ whole genome shotgun (WGS) entry which is preliminary data.</text>
</comment>
<dbReference type="EMBL" id="JBHSHC010000147">
    <property type="protein sequence ID" value="MFC4769857.1"/>
    <property type="molecule type" value="Genomic_DNA"/>
</dbReference>
<name>A0ABV9QB65_9BACL</name>
<sequence>MAKNLDFEQEKVISTIQYYGNNSSATIPIAMDTAVKDGRQITNRLSCVFLFTHNIS</sequence>
<dbReference type="InterPro" id="IPR013747">
    <property type="entry name" value="ACP_syn_III_C"/>
</dbReference>
<dbReference type="SUPFAM" id="SSF53901">
    <property type="entry name" value="Thiolase-like"/>
    <property type="match status" value="1"/>
</dbReference>
<proteinExistence type="predicted"/>
<evidence type="ECO:0000259" key="2">
    <source>
        <dbReference type="Pfam" id="PF08541"/>
    </source>
</evidence>
<dbReference type="Gene3D" id="3.40.47.10">
    <property type="match status" value="1"/>
</dbReference>
<dbReference type="InterPro" id="IPR016039">
    <property type="entry name" value="Thiolase-like"/>
</dbReference>
<feature type="domain" description="Beta-ketoacyl-[acyl-carrier-protein] synthase III C-terminal" evidence="2">
    <location>
        <begin position="1"/>
        <end position="39"/>
    </location>
</feature>
<reference evidence="4" key="1">
    <citation type="journal article" date="2019" name="Int. J. Syst. Evol. Microbiol.">
        <title>The Global Catalogue of Microorganisms (GCM) 10K type strain sequencing project: providing services to taxonomists for standard genome sequencing and annotation.</title>
        <authorList>
            <consortium name="The Broad Institute Genomics Platform"/>
            <consortium name="The Broad Institute Genome Sequencing Center for Infectious Disease"/>
            <person name="Wu L."/>
            <person name="Ma J."/>
        </authorList>
    </citation>
    <scope>NUCLEOTIDE SEQUENCE [LARGE SCALE GENOMIC DNA]</scope>
    <source>
        <strain evidence="4">WYCCWR 12678</strain>
    </source>
</reference>
<evidence type="ECO:0000256" key="1">
    <source>
        <dbReference type="ARBA" id="ARBA00022679"/>
    </source>
</evidence>
<dbReference type="Pfam" id="PF08541">
    <property type="entry name" value="ACP_syn_III_C"/>
    <property type="match status" value="1"/>
</dbReference>
<dbReference type="RefSeq" id="WP_380028851.1">
    <property type="nucleotide sequence ID" value="NZ_JBHSHC010000147.1"/>
</dbReference>
<evidence type="ECO:0000313" key="3">
    <source>
        <dbReference type="EMBL" id="MFC4769857.1"/>
    </source>
</evidence>
<protein>
    <submittedName>
        <fullName evidence="3">3-oxoacyl-[acyl-carrier-protein] synthase III C-terminal domain-containing protein</fullName>
    </submittedName>
</protein>
<evidence type="ECO:0000313" key="4">
    <source>
        <dbReference type="Proteomes" id="UP001596002"/>
    </source>
</evidence>
<keyword evidence="4" id="KW-1185">Reference proteome</keyword>